<keyword evidence="9" id="KW-1185">Reference proteome</keyword>
<dbReference type="EC" id="2.3.1.15" evidence="3"/>
<gene>
    <name evidence="8" type="ORF">ETSY2_38705</name>
</gene>
<dbReference type="PATRIC" id="fig|1429439.4.peg.6525"/>
<comment type="subcellular location">
    <subcellularLocation>
        <location evidence="1">Endomembrane system</location>
        <topology evidence="1">Peripheral membrane protein</topology>
    </subcellularLocation>
</comment>
<evidence type="ECO:0000313" key="9">
    <source>
        <dbReference type="Proteomes" id="UP000019140"/>
    </source>
</evidence>
<dbReference type="AlphaFoldDB" id="W4LRV9"/>
<evidence type="ECO:0000259" key="7">
    <source>
        <dbReference type="SMART" id="SM00563"/>
    </source>
</evidence>
<dbReference type="PANTHER" id="PTHR12563:SF17">
    <property type="entry name" value="DIHYDROXYACETONE PHOSPHATE ACYLTRANSFERASE"/>
    <property type="match status" value="1"/>
</dbReference>
<reference evidence="8 9" key="1">
    <citation type="journal article" date="2014" name="Nature">
        <title>An environmental bacterial taxon with a large and distinct metabolic repertoire.</title>
        <authorList>
            <person name="Wilson M.C."/>
            <person name="Mori T."/>
            <person name="Ruckert C."/>
            <person name="Uria A.R."/>
            <person name="Helf M.J."/>
            <person name="Takada K."/>
            <person name="Gernert C."/>
            <person name="Steffens U.A."/>
            <person name="Heycke N."/>
            <person name="Schmitt S."/>
            <person name="Rinke C."/>
            <person name="Helfrich E.J."/>
            <person name="Brachmann A.O."/>
            <person name="Gurgui C."/>
            <person name="Wakimoto T."/>
            <person name="Kracht M."/>
            <person name="Crusemann M."/>
            <person name="Hentschel U."/>
            <person name="Abe I."/>
            <person name="Matsunaga S."/>
            <person name="Kalinowski J."/>
            <person name="Takeyama H."/>
            <person name="Piel J."/>
        </authorList>
    </citation>
    <scope>NUCLEOTIDE SEQUENCE [LARGE SCALE GENOMIC DNA]</scope>
    <source>
        <strain evidence="9">TSY2</strain>
    </source>
</reference>
<evidence type="ECO:0000256" key="2">
    <source>
        <dbReference type="ARBA" id="ARBA00004765"/>
    </source>
</evidence>
<protein>
    <recommendedName>
        <fullName evidence="4">Glycerol-3-phosphate acyltransferase</fullName>
        <ecNumber evidence="3">2.3.1.15</ecNumber>
    </recommendedName>
</protein>
<evidence type="ECO:0000256" key="5">
    <source>
        <dbReference type="ARBA" id="ARBA00048427"/>
    </source>
</evidence>
<proteinExistence type="predicted"/>
<feature type="transmembrane region" description="Helical" evidence="6">
    <location>
        <begin position="38"/>
        <end position="58"/>
    </location>
</feature>
<evidence type="ECO:0000256" key="6">
    <source>
        <dbReference type="SAM" id="Phobius"/>
    </source>
</evidence>
<dbReference type="Pfam" id="PF19277">
    <property type="entry name" value="GPAT_C"/>
    <property type="match status" value="1"/>
</dbReference>
<comment type="caution">
    <text evidence="8">The sequence shown here is derived from an EMBL/GenBank/DDBJ whole genome shotgun (WGS) entry which is preliminary data.</text>
</comment>
<keyword evidence="6" id="KW-0812">Transmembrane</keyword>
<dbReference type="Proteomes" id="UP000019140">
    <property type="component" value="Unassembled WGS sequence"/>
</dbReference>
<evidence type="ECO:0000313" key="8">
    <source>
        <dbReference type="EMBL" id="ETX00630.1"/>
    </source>
</evidence>
<dbReference type="InterPro" id="IPR002123">
    <property type="entry name" value="Plipid/glycerol_acylTrfase"/>
</dbReference>
<dbReference type="GO" id="GO:0005886">
    <property type="term" value="C:plasma membrane"/>
    <property type="evidence" value="ECO:0007669"/>
    <property type="project" value="TreeGrafter"/>
</dbReference>
<comment type="catalytic activity">
    <reaction evidence="5">
        <text>sn-glycerol 3-phosphate + an acyl-CoA = a 1-acyl-sn-glycero-3-phosphate + CoA</text>
        <dbReference type="Rhea" id="RHEA:15325"/>
        <dbReference type="ChEBI" id="CHEBI:57287"/>
        <dbReference type="ChEBI" id="CHEBI:57597"/>
        <dbReference type="ChEBI" id="CHEBI:57970"/>
        <dbReference type="ChEBI" id="CHEBI:58342"/>
        <dbReference type="EC" id="2.3.1.15"/>
    </reaction>
</comment>
<evidence type="ECO:0000256" key="1">
    <source>
        <dbReference type="ARBA" id="ARBA00004184"/>
    </source>
</evidence>
<dbReference type="GO" id="GO:0012505">
    <property type="term" value="C:endomembrane system"/>
    <property type="evidence" value="ECO:0007669"/>
    <property type="project" value="UniProtKB-SubCell"/>
</dbReference>
<name>W4LRV9_9BACT</name>
<dbReference type="InterPro" id="IPR022284">
    <property type="entry name" value="GPAT/DHAPAT"/>
</dbReference>
<dbReference type="PANTHER" id="PTHR12563">
    <property type="entry name" value="GLYCEROL-3-PHOSPHATE ACYLTRANSFERASE"/>
    <property type="match status" value="1"/>
</dbReference>
<keyword evidence="6" id="KW-0472">Membrane</keyword>
<dbReference type="Pfam" id="PF01553">
    <property type="entry name" value="Acyltransferase"/>
    <property type="match status" value="1"/>
</dbReference>
<accession>W4LRV9</accession>
<dbReference type="InterPro" id="IPR045520">
    <property type="entry name" value="GPAT/DHAPAT_C"/>
</dbReference>
<dbReference type="SMART" id="SM00563">
    <property type="entry name" value="PlsC"/>
    <property type="match status" value="1"/>
</dbReference>
<keyword evidence="6" id="KW-1133">Transmembrane helix</keyword>
<evidence type="ECO:0000256" key="4">
    <source>
        <dbReference type="ARBA" id="ARBA00013432"/>
    </source>
</evidence>
<feature type="domain" description="Phospholipid/glycerol acyltransferase" evidence="7">
    <location>
        <begin position="181"/>
        <end position="305"/>
    </location>
</feature>
<dbReference type="HOGENOM" id="CLU_611008_0_0_7"/>
<sequence>MPMGLLALLRIVLSSSESTYHDPISTRGCPMTTSITLPLWVVLLLGLLALWAILDRLLMPSVRWFVRRSTNRIIDELNVRLQIGIQPFQRTKRQVLIDRLMYDPKVQAAADAYAQAHQVPHDVVMVTVRRYAQEIVPAFNAYIYFRVGYWLSRKVAQSLYRVRLGYADQAGLSAIAPGSTIVFVMNHRSNMDYILVAYLAADQTALSYAVGEWARIWPLQTLIRAMGAYFVRRNSRDDLYRRVLERYVGMATAGGVPQAFYPEGGLSRDGALQKPKLGLLDYMLRSFDAEDGRDLVFIPVGINYDRTLEDRTLLLSTNSQNQRSQRTGHTLNTALRFLLHHLRLMAQNRWYRFGYACVIFGTPLSLRTYVKQHAIDFRALSGEERFTRVEALGQELMQAVGSVVPVLPVSLVATVFVHTSRPLSELELKAQVYPLIQTLEAKGAHVYIPRRDQDYALTVGLRALTLRHLVDGDQGLYQARAEELPVLHYYANAISHLLPQPLSASEPVGSQEP</sequence>
<dbReference type="GO" id="GO:0004366">
    <property type="term" value="F:glycerol-3-phosphate O-acyltransferase activity"/>
    <property type="evidence" value="ECO:0007669"/>
    <property type="project" value="UniProtKB-EC"/>
</dbReference>
<dbReference type="GO" id="GO:0006629">
    <property type="term" value="P:lipid metabolic process"/>
    <property type="evidence" value="ECO:0007669"/>
    <property type="project" value="InterPro"/>
</dbReference>
<comment type="pathway">
    <text evidence="2">Phospholipid metabolism; CDP-diacylglycerol biosynthesis; CDP-diacylglycerol from sn-glycerol 3-phosphate: step 1/3.</text>
</comment>
<dbReference type="EMBL" id="AZHX01001709">
    <property type="protein sequence ID" value="ETX00630.1"/>
    <property type="molecule type" value="Genomic_DNA"/>
</dbReference>
<evidence type="ECO:0000256" key="3">
    <source>
        <dbReference type="ARBA" id="ARBA00013113"/>
    </source>
</evidence>
<organism evidence="8 9">
    <name type="scientific">Candidatus Entotheonella gemina</name>
    <dbReference type="NCBI Taxonomy" id="1429439"/>
    <lineage>
        <taxon>Bacteria</taxon>
        <taxon>Pseudomonadati</taxon>
        <taxon>Nitrospinota/Tectimicrobiota group</taxon>
        <taxon>Candidatus Tectimicrobiota</taxon>
        <taxon>Candidatus Entotheonellia</taxon>
        <taxon>Candidatus Entotheonellales</taxon>
        <taxon>Candidatus Entotheonellaceae</taxon>
        <taxon>Candidatus Entotheonella</taxon>
    </lineage>
</organism>
<dbReference type="SUPFAM" id="SSF69593">
    <property type="entry name" value="Glycerol-3-phosphate (1)-acyltransferase"/>
    <property type="match status" value="1"/>
</dbReference>